<dbReference type="OrthoDB" id="506979at2"/>
<feature type="transmembrane region" description="Helical" evidence="2">
    <location>
        <begin position="7"/>
        <end position="29"/>
    </location>
</feature>
<dbReference type="Gene3D" id="3.40.190.10">
    <property type="entry name" value="Periplasmic binding protein-like II"/>
    <property type="match status" value="2"/>
</dbReference>
<keyword evidence="2" id="KW-1133">Transmembrane helix</keyword>
<name>K9YRZ3_DACS8</name>
<evidence type="ECO:0000256" key="1">
    <source>
        <dbReference type="ARBA" id="ARBA00022729"/>
    </source>
</evidence>
<evidence type="ECO:0000259" key="3">
    <source>
        <dbReference type="Pfam" id="PF12849"/>
    </source>
</evidence>
<dbReference type="HOGENOM" id="CLU_026228_2_0_3"/>
<keyword evidence="1" id="KW-0732">Signal</keyword>
<dbReference type="PANTHER" id="PTHR30570">
    <property type="entry name" value="PERIPLASMIC PHOSPHATE BINDING COMPONENT OF PHOSPHATE ABC TRANSPORTER"/>
    <property type="match status" value="1"/>
</dbReference>
<keyword evidence="5" id="KW-1185">Reference proteome</keyword>
<feature type="domain" description="PBP" evidence="3">
    <location>
        <begin position="74"/>
        <end position="335"/>
    </location>
</feature>
<dbReference type="eggNOG" id="COG0226">
    <property type="taxonomic scope" value="Bacteria"/>
</dbReference>
<evidence type="ECO:0000256" key="2">
    <source>
        <dbReference type="SAM" id="Phobius"/>
    </source>
</evidence>
<accession>K9YRZ3</accession>
<dbReference type="SUPFAM" id="SSF53850">
    <property type="entry name" value="Periplasmic binding protein-like II"/>
    <property type="match status" value="1"/>
</dbReference>
<evidence type="ECO:0000313" key="5">
    <source>
        <dbReference type="Proteomes" id="UP000010482"/>
    </source>
</evidence>
<dbReference type="CDD" id="cd13566">
    <property type="entry name" value="PBP2_phosphate"/>
    <property type="match status" value="1"/>
</dbReference>
<sequence length="352" mass="38567">MTQKNETLTLVVSFVLTLGILGGGLWWLLKDRQPISTTENNTPSNPSGNNTTPTSELKANFASVNGIPSGLFNYGGSTTWAPIRESVDPIIQQTYPEFRLRYTDPISGTPGSGKGIEMLLEGQLAFSQSSRSLNEDEYQAAQNRGYSLKQIPVALDGIAIAVNSNLNLSGLTVQQLQGIYSGEIRNWQEVGGPNLPIIPYSREIEDGGTVEFFLENVVGKQEFGSNVQYVYSTTPALRKVSENQGAIYYASAPEVVPQCTVKPLPIGRKAGEFIPPYQEPPVTETACLEQGKRDQLNLIAFQNGQYPITRRLFVIVKENGGNDQKAGESYAQLLLTKQGQDLIENTGFVRIR</sequence>
<keyword evidence="2" id="KW-0812">Transmembrane</keyword>
<dbReference type="PATRIC" id="fig|13035.3.peg.1100"/>
<dbReference type="RefSeq" id="WP_015228716.1">
    <property type="nucleotide sequence ID" value="NC_019780.1"/>
</dbReference>
<dbReference type="InterPro" id="IPR024370">
    <property type="entry name" value="PBP_domain"/>
</dbReference>
<reference evidence="4" key="1">
    <citation type="submission" date="2012-04" db="EMBL/GenBank/DDBJ databases">
        <title>Finished genome of Dactylococcopsis salina PCC 8305.</title>
        <authorList>
            <consortium name="US DOE Joint Genome Institute"/>
            <person name="Gugger M."/>
            <person name="Coursin T."/>
            <person name="Rippka R."/>
            <person name="Tandeau De Marsac N."/>
            <person name="Huntemann M."/>
            <person name="Wei C.-L."/>
            <person name="Han J."/>
            <person name="Detter J.C."/>
            <person name="Han C."/>
            <person name="Tapia R."/>
            <person name="Daligault H."/>
            <person name="Chen A."/>
            <person name="Krypides N."/>
            <person name="Mavromatis K."/>
            <person name="Markowitz V."/>
            <person name="Szeto E."/>
            <person name="Ivanova N."/>
            <person name="Ovchinnikova G."/>
            <person name="Pagani I."/>
            <person name="Pati A."/>
            <person name="Goodwin L."/>
            <person name="Peters L."/>
            <person name="Pitluck S."/>
            <person name="Woyke T."/>
            <person name="Kerfeld C."/>
        </authorList>
    </citation>
    <scope>NUCLEOTIDE SEQUENCE [LARGE SCALE GENOMIC DNA]</scope>
    <source>
        <strain evidence="4">PCC 8305</strain>
    </source>
</reference>
<dbReference type="AlphaFoldDB" id="K9YRZ3"/>
<organism evidence="4 5">
    <name type="scientific">Dactylococcopsis salina (strain PCC 8305)</name>
    <name type="common">Myxobactron salinum</name>
    <dbReference type="NCBI Taxonomy" id="13035"/>
    <lineage>
        <taxon>Bacteria</taxon>
        <taxon>Bacillati</taxon>
        <taxon>Cyanobacteriota</taxon>
        <taxon>Cyanophyceae</taxon>
        <taxon>Nodosilineales</taxon>
        <taxon>Cymatolegaceae</taxon>
        <taxon>Dactylococcopsis</taxon>
    </lineage>
</organism>
<dbReference type="InterPro" id="IPR050811">
    <property type="entry name" value="Phosphate_ABC_transporter"/>
</dbReference>
<dbReference type="PANTHER" id="PTHR30570:SF1">
    <property type="entry name" value="PHOSPHATE-BINDING PROTEIN PSTS"/>
    <property type="match status" value="1"/>
</dbReference>
<protein>
    <submittedName>
        <fullName evidence="4">ABC-type phosphate transport system, periplasmic component</fullName>
    </submittedName>
</protein>
<keyword evidence="2" id="KW-0472">Membrane</keyword>
<dbReference type="KEGG" id="dsl:Dacsa_0981"/>
<gene>
    <name evidence="4" type="ORF">Dacsa_0981</name>
</gene>
<dbReference type="Pfam" id="PF12849">
    <property type="entry name" value="PBP_like_2"/>
    <property type="match status" value="1"/>
</dbReference>
<evidence type="ECO:0000313" key="4">
    <source>
        <dbReference type="EMBL" id="AFZ49706.1"/>
    </source>
</evidence>
<dbReference type="STRING" id="13035.Dacsa_0981"/>
<proteinExistence type="predicted"/>
<dbReference type="EMBL" id="CP003944">
    <property type="protein sequence ID" value="AFZ49706.1"/>
    <property type="molecule type" value="Genomic_DNA"/>
</dbReference>
<dbReference type="Proteomes" id="UP000010482">
    <property type="component" value="Chromosome"/>
</dbReference>